<dbReference type="GO" id="GO:0000160">
    <property type="term" value="P:phosphorelay signal transduction system"/>
    <property type="evidence" value="ECO:0007669"/>
    <property type="project" value="InterPro"/>
</dbReference>
<feature type="domain" description="Response regulatory" evidence="2">
    <location>
        <begin position="7"/>
        <end position="123"/>
    </location>
</feature>
<dbReference type="Proteomes" id="UP000198640">
    <property type="component" value="Unassembled WGS sequence"/>
</dbReference>
<dbReference type="FunFam" id="3.20.20.450:FF:000001">
    <property type="entry name" value="Cyclic di-GMP phosphodiesterase yahA"/>
    <property type="match status" value="1"/>
</dbReference>
<evidence type="ECO:0000256" key="1">
    <source>
        <dbReference type="PROSITE-ProRule" id="PRU00169"/>
    </source>
</evidence>
<dbReference type="PROSITE" id="PS50110">
    <property type="entry name" value="RESPONSE_REGULATORY"/>
    <property type="match status" value="1"/>
</dbReference>
<dbReference type="SMART" id="SM00267">
    <property type="entry name" value="GGDEF"/>
    <property type="match status" value="1"/>
</dbReference>
<dbReference type="SUPFAM" id="SSF55073">
    <property type="entry name" value="Nucleotide cyclase"/>
    <property type="match status" value="1"/>
</dbReference>
<dbReference type="InterPro" id="IPR029787">
    <property type="entry name" value="Nucleotide_cyclase"/>
</dbReference>
<dbReference type="InterPro" id="IPR001789">
    <property type="entry name" value="Sig_transdc_resp-reg_receiver"/>
</dbReference>
<dbReference type="STRING" id="44576.SAMN05421881_10086"/>
<dbReference type="OrthoDB" id="9813903at2"/>
<dbReference type="InterPro" id="IPR043128">
    <property type="entry name" value="Rev_trsase/Diguanyl_cyclase"/>
</dbReference>
<feature type="domain" description="GGDEF" evidence="4">
    <location>
        <begin position="173"/>
        <end position="306"/>
    </location>
</feature>
<evidence type="ECO:0000313" key="5">
    <source>
        <dbReference type="EMBL" id="SDX77127.1"/>
    </source>
</evidence>
<dbReference type="InterPro" id="IPR052155">
    <property type="entry name" value="Biofilm_reg_signaling"/>
</dbReference>
<dbReference type="Gene3D" id="3.30.70.270">
    <property type="match status" value="1"/>
</dbReference>
<dbReference type="Gene3D" id="3.40.50.2300">
    <property type="match status" value="1"/>
</dbReference>
<comment type="caution">
    <text evidence="1">Lacks conserved residue(s) required for the propagation of feature annotation.</text>
</comment>
<evidence type="ECO:0000259" key="3">
    <source>
        <dbReference type="PROSITE" id="PS50883"/>
    </source>
</evidence>
<dbReference type="PANTHER" id="PTHR44757:SF2">
    <property type="entry name" value="BIOFILM ARCHITECTURE MAINTENANCE PROTEIN MBAA"/>
    <property type="match status" value="1"/>
</dbReference>
<name>A0A1H3EES9_9PROT</name>
<dbReference type="PROSITE" id="PS50887">
    <property type="entry name" value="GGDEF"/>
    <property type="match status" value="1"/>
</dbReference>
<dbReference type="NCBIfam" id="TIGR00254">
    <property type="entry name" value="GGDEF"/>
    <property type="match status" value="1"/>
</dbReference>
<dbReference type="PROSITE" id="PS50883">
    <property type="entry name" value="EAL"/>
    <property type="match status" value="1"/>
</dbReference>
<evidence type="ECO:0000259" key="4">
    <source>
        <dbReference type="PROSITE" id="PS50887"/>
    </source>
</evidence>
<dbReference type="EMBL" id="FNOY01000008">
    <property type="protein sequence ID" value="SDX77127.1"/>
    <property type="molecule type" value="Genomic_DNA"/>
</dbReference>
<dbReference type="SMART" id="SM00448">
    <property type="entry name" value="REC"/>
    <property type="match status" value="1"/>
</dbReference>
<dbReference type="CDD" id="cd01948">
    <property type="entry name" value="EAL"/>
    <property type="match status" value="1"/>
</dbReference>
<dbReference type="SUPFAM" id="SSF52172">
    <property type="entry name" value="CheY-like"/>
    <property type="match status" value="1"/>
</dbReference>
<evidence type="ECO:0000259" key="2">
    <source>
        <dbReference type="PROSITE" id="PS50110"/>
    </source>
</evidence>
<sequence>MPYSNLKLLIIDHSEADVNRLREDLARNGKQLLYKHVDSLAGFQSALNESSWDAIVSEYSMAGFDALRALDLLKASNQFIPFIVYTSVTDEQTVLSVLRKGASDCVQKGHSMHLKMVIDRELEYMDLKRRKRQADSYIYRMTYFDELTGLPKRNLFCEKVASLLSDDAREDGTFSAIYFIDVDRLPRINSTYGFCVGDILIQQLANRLSIYSNRECILTRIDGSKFAFFHAGLTNVHQVQLFANQILRLTATPFTINNLELYVTLNMGICMYPDDGKNIEMLLANAENTLSFRKETWRNTYKFYAKEIGEASSQRMDLELSLRRAIDNKELVLHYQPVIDLGSHEIIGAEALVRWNHPEFGLLMPDKFIPIADETGFIIEIGKWVLYEACKQAKAWQEIGHESIFIAVNISAIELDQSQLINHVAGVLHTTELNPNRLELEITESVLMQDAEASIRTLHELKQMGVRIAVDDFGTGYSSLSYLRRFPIDIIKIDRSFAKDMGSDSDNSAIVTAIIALAKSLDLTVEAGGVETQAQLDFLHKAGCHHAQGYLFSHPVTADKLFALIEQRKTGTV</sequence>
<feature type="domain" description="EAL" evidence="3">
    <location>
        <begin position="315"/>
        <end position="569"/>
    </location>
</feature>
<dbReference type="SUPFAM" id="SSF141868">
    <property type="entry name" value="EAL domain-like"/>
    <property type="match status" value="1"/>
</dbReference>
<dbReference type="SMART" id="SM00052">
    <property type="entry name" value="EAL"/>
    <property type="match status" value="1"/>
</dbReference>
<reference evidence="5 6" key="1">
    <citation type="submission" date="2016-10" db="EMBL/GenBank/DDBJ databases">
        <authorList>
            <person name="de Groot N.N."/>
        </authorList>
    </citation>
    <scope>NUCLEOTIDE SEQUENCE [LARGE SCALE GENOMIC DNA]</scope>
    <source>
        <strain evidence="5 6">Nm1</strain>
    </source>
</reference>
<organism evidence="5 6">
    <name type="scientific">Nitrosomonas halophila</name>
    <dbReference type="NCBI Taxonomy" id="44576"/>
    <lineage>
        <taxon>Bacteria</taxon>
        <taxon>Pseudomonadati</taxon>
        <taxon>Pseudomonadota</taxon>
        <taxon>Betaproteobacteria</taxon>
        <taxon>Nitrosomonadales</taxon>
        <taxon>Nitrosomonadaceae</taxon>
        <taxon>Nitrosomonas</taxon>
    </lineage>
</organism>
<dbReference type="RefSeq" id="WP_090412039.1">
    <property type="nucleotide sequence ID" value="NZ_FNOY01000008.1"/>
</dbReference>
<dbReference type="CDD" id="cd01949">
    <property type="entry name" value="GGDEF"/>
    <property type="match status" value="1"/>
</dbReference>
<dbReference type="Gene3D" id="3.20.20.450">
    <property type="entry name" value="EAL domain"/>
    <property type="match status" value="1"/>
</dbReference>
<protein>
    <submittedName>
        <fullName evidence="5">Diguanylate cyclase (GGDEF) domain-containing protein</fullName>
    </submittedName>
</protein>
<dbReference type="InterPro" id="IPR000160">
    <property type="entry name" value="GGDEF_dom"/>
</dbReference>
<dbReference type="AlphaFoldDB" id="A0A1H3EES9"/>
<dbReference type="PANTHER" id="PTHR44757">
    <property type="entry name" value="DIGUANYLATE CYCLASE DGCP"/>
    <property type="match status" value="1"/>
</dbReference>
<keyword evidence="6" id="KW-1185">Reference proteome</keyword>
<dbReference type="InterPro" id="IPR035919">
    <property type="entry name" value="EAL_sf"/>
</dbReference>
<gene>
    <name evidence="5" type="ORF">SAMN05421881_10086</name>
</gene>
<accession>A0A1H3EES9</accession>
<dbReference type="InterPro" id="IPR001633">
    <property type="entry name" value="EAL_dom"/>
</dbReference>
<dbReference type="InterPro" id="IPR011006">
    <property type="entry name" value="CheY-like_superfamily"/>
</dbReference>
<dbReference type="Pfam" id="PF00990">
    <property type="entry name" value="GGDEF"/>
    <property type="match status" value="1"/>
</dbReference>
<evidence type="ECO:0000313" key="6">
    <source>
        <dbReference type="Proteomes" id="UP000198640"/>
    </source>
</evidence>
<proteinExistence type="predicted"/>
<dbReference type="Pfam" id="PF00563">
    <property type="entry name" value="EAL"/>
    <property type="match status" value="1"/>
</dbReference>